<proteinExistence type="predicted"/>
<accession>A0A6G5A135</accession>
<dbReference type="EMBL" id="GIKN01002448">
    <property type="protein sequence ID" value="NIE44721.1"/>
    <property type="molecule type" value="Transcribed_RNA"/>
</dbReference>
<reference evidence="2" key="1">
    <citation type="submission" date="2020-03" db="EMBL/GenBank/DDBJ databases">
        <title>A transcriptome and proteome of the tick Rhipicephalus microplus shaped by the genetic composition of its hosts and developmental stage.</title>
        <authorList>
            <person name="Garcia G.R."/>
            <person name="Ribeiro J.M.C."/>
            <person name="Maruyama S.R."/>
            <person name="Gardinasse L.G."/>
            <person name="Nelson K."/>
            <person name="Ferreira B.R."/>
            <person name="Andrade T.G."/>
            <person name="Santos I.K.F.M."/>
        </authorList>
    </citation>
    <scope>NUCLEOTIDE SEQUENCE</scope>
    <source>
        <strain evidence="2">NSGR</strain>
        <tissue evidence="2">Salivary glands</tissue>
    </source>
</reference>
<protein>
    <submittedName>
        <fullName evidence="2">Putative secreted protein</fullName>
    </submittedName>
</protein>
<keyword evidence="1" id="KW-0472">Membrane</keyword>
<dbReference type="AlphaFoldDB" id="A0A6G5A135"/>
<evidence type="ECO:0000313" key="2">
    <source>
        <dbReference type="EMBL" id="NIE44721.1"/>
    </source>
</evidence>
<feature type="transmembrane region" description="Helical" evidence="1">
    <location>
        <begin position="30"/>
        <end position="46"/>
    </location>
</feature>
<organism evidence="2">
    <name type="scientific">Rhipicephalus microplus</name>
    <name type="common">Cattle tick</name>
    <name type="synonym">Boophilus microplus</name>
    <dbReference type="NCBI Taxonomy" id="6941"/>
    <lineage>
        <taxon>Eukaryota</taxon>
        <taxon>Metazoa</taxon>
        <taxon>Ecdysozoa</taxon>
        <taxon>Arthropoda</taxon>
        <taxon>Chelicerata</taxon>
        <taxon>Arachnida</taxon>
        <taxon>Acari</taxon>
        <taxon>Parasitiformes</taxon>
        <taxon>Ixodida</taxon>
        <taxon>Ixodoidea</taxon>
        <taxon>Ixodidae</taxon>
        <taxon>Rhipicephalinae</taxon>
        <taxon>Rhipicephalus</taxon>
        <taxon>Boophilus</taxon>
    </lineage>
</organism>
<name>A0A6G5A135_RHIMP</name>
<keyword evidence="1" id="KW-1133">Transmembrane helix</keyword>
<keyword evidence="1" id="KW-0812">Transmembrane</keyword>
<sequence>MYRLACRAVLLWYVSKTFFSAPVVSAMCEFYVIGGAVNAAVLGLGLRESVFMLGVPSVNDAMCSCRL</sequence>
<evidence type="ECO:0000256" key="1">
    <source>
        <dbReference type="SAM" id="Phobius"/>
    </source>
</evidence>